<evidence type="ECO:0000256" key="1">
    <source>
        <dbReference type="ARBA" id="ARBA00002901"/>
    </source>
</evidence>
<dbReference type="Gene3D" id="2.40.340.10">
    <property type="entry name" value="MoeA, C-terminal, domain IV"/>
    <property type="match status" value="1"/>
</dbReference>
<dbReference type="EC" id="2.10.1.1" evidence="7"/>
<comment type="caution">
    <text evidence="9">The sequence shown here is derived from an EMBL/GenBank/DDBJ whole genome shotgun (WGS) entry which is preliminary data.</text>
</comment>
<dbReference type="PANTHER" id="PTHR10192:SF5">
    <property type="entry name" value="GEPHYRIN"/>
    <property type="match status" value="1"/>
</dbReference>
<protein>
    <recommendedName>
        <fullName evidence="7">Molybdopterin molybdenumtransferase</fullName>
        <ecNumber evidence="7">2.10.1.1</ecNumber>
    </recommendedName>
</protein>
<dbReference type="Pfam" id="PF00994">
    <property type="entry name" value="MoCF_biosynth"/>
    <property type="match status" value="1"/>
</dbReference>
<sequence>MRSADDHAARLLSLLRPPVPGIVPLREALGLVLAADVTAAGAIPPFDNSAMDGYAVRSADCVGASPDAPVTLAVVGESAAGHPFSGAVGPGTAVRIMTGAPLPAGADSVVAQEHVTRSGGDVVLAAAVRDGAHVRRAGEDARSGDVVVRAGVELRPRHLAAAASAGVARVEAWPAPRVAFLVTGDELVAPGDPLGPGQIHESNATTLAASLRALGAVLIDLGIAGDSADAVRRAVESAVAAGADLVVTTGGASVGDHDPVKEGLAGAGVEFLNVAMQPGKPQGLGVVGGVPVVSLPGNPVAVAVCVELFVGPAVRALRGVPEPAWEPLPAAVGWACPPGREQLMPVVIEDGALRPATSGGSGSHLVARLAVADGIARVPASTEAVAPGDTLAFRRFTA</sequence>
<evidence type="ECO:0000256" key="3">
    <source>
        <dbReference type="ARBA" id="ARBA00010763"/>
    </source>
</evidence>
<reference evidence="9 10" key="1">
    <citation type="submission" date="2024-02" db="EMBL/GenBank/DDBJ databases">
        <title>Lysinimicrobium sediminis NBRC 112286.</title>
        <authorList>
            <person name="Ichikawa N."/>
            <person name="Katano-Makiyama Y."/>
            <person name="Hidaka K."/>
        </authorList>
    </citation>
    <scope>NUCLEOTIDE SEQUENCE [LARGE SCALE GENOMIC DNA]</scope>
    <source>
        <strain evidence="9 10">NBRC 112286</strain>
    </source>
</reference>
<dbReference type="InterPro" id="IPR005110">
    <property type="entry name" value="MoeA_linker/N"/>
</dbReference>
<evidence type="ECO:0000313" key="10">
    <source>
        <dbReference type="Proteomes" id="UP001426770"/>
    </source>
</evidence>
<keyword evidence="7" id="KW-0460">Magnesium</keyword>
<dbReference type="Gene3D" id="2.170.190.11">
    <property type="entry name" value="Molybdopterin biosynthesis moea protein, domain 3"/>
    <property type="match status" value="1"/>
</dbReference>
<evidence type="ECO:0000256" key="4">
    <source>
        <dbReference type="ARBA" id="ARBA00022505"/>
    </source>
</evidence>
<dbReference type="PANTHER" id="PTHR10192">
    <property type="entry name" value="MOLYBDOPTERIN BIOSYNTHESIS PROTEIN"/>
    <property type="match status" value="1"/>
</dbReference>
<dbReference type="Pfam" id="PF03453">
    <property type="entry name" value="MoeA_N"/>
    <property type="match status" value="1"/>
</dbReference>
<dbReference type="Gene3D" id="3.90.105.10">
    <property type="entry name" value="Molybdopterin biosynthesis moea protein, domain 2"/>
    <property type="match status" value="1"/>
</dbReference>
<dbReference type="SUPFAM" id="SSF63867">
    <property type="entry name" value="MoeA C-terminal domain-like"/>
    <property type="match status" value="1"/>
</dbReference>
<dbReference type="InterPro" id="IPR036135">
    <property type="entry name" value="MoeA_linker/N_sf"/>
</dbReference>
<comment type="function">
    <text evidence="1 7">Catalyzes the insertion of molybdate into adenylated molybdopterin with the concomitant release of AMP.</text>
</comment>
<proteinExistence type="inferred from homology"/>
<dbReference type="Gene3D" id="3.40.980.10">
    <property type="entry name" value="MoaB/Mog-like domain"/>
    <property type="match status" value="1"/>
</dbReference>
<comment type="similarity">
    <text evidence="3 7">Belongs to the MoeA family.</text>
</comment>
<comment type="pathway">
    <text evidence="2 7">Cofactor biosynthesis; molybdopterin biosynthesis.</text>
</comment>
<keyword evidence="4 7" id="KW-0500">Molybdenum</keyword>
<dbReference type="NCBIfam" id="NF045515">
    <property type="entry name" value="Glp_gephyrin"/>
    <property type="match status" value="1"/>
</dbReference>
<dbReference type="InterPro" id="IPR005111">
    <property type="entry name" value="MoeA_C_domain_IV"/>
</dbReference>
<keyword evidence="7" id="KW-0479">Metal-binding</keyword>
<evidence type="ECO:0000256" key="5">
    <source>
        <dbReference type="ARBA" id="ARBA00023150"/>
    </source>
</evidence>
<organism evidence="9 10">
    <name type="scientific">Demequina sediminis</name>
    <dbReference type="NCBI Taxonomy" id="1930058"/>
    <lineage>
        <taxon>Bacteria</taxon>
        <taxon>Bacillati</taxon>
        <taxon>Actinomycetota</taxon>
        <taxon>Actinomycetes</taxon>
        <taxon>Micrococcales</taxon>
        <taxon>Demequinaceae</taxon>
        <taxon>Demequina</taxon>
    </lineage>
</organism>
<dbReference type="InterPro" id="IPR036425">
    <property type="entry name" value="MoaB/Mog-like_dom_sf"/>
</dbReference>
<dbReference type="SUPFAM" id="SSF53218">
    <property type="entry name" value="Molybdenum cofactor biosynthesis proteins"/>
    <property type="match status" value="1"/>
</dbReference>
<name>A0ABP9WJG9_9MICO</name>
<dbReference type="InterPro" id="IPR036688">
    <property type="entry name" value="MoeA_C_domain_IV_sf"/>
</dbReference>
<evidence type="ECO:0000256" key="7">
    <source>
        <dbReference type="RuleBase" id="RU365090"/>
    </source>
</evidence>
<dbReference type="Pfam" id="PF03454">
    <property type="entry name" value="MoeA_C"/>
    <property type="match status" value="1"/>
</dbReference>
<dbReference type="CDD" id="cd00887">
    <property type="entry name" value="MoeA"/>
    <property type="match status" value="1"/>
</dbReference>
<gene>
    <name evidence="9" type="primary">moaE2_1</name>
    <name evidence="9" type="ORF">Lsed01_02317</name>
</gene>
<evidence type="ECO:0000256" key="2">
    <source>
        <dbReference type="ARBA" id="ARBA00005046"/>
    </source>
</evidence>
<dbReference type="SMART" id="SM00852">
    <property type="entry name" value="MoCF_biosynth"/>
    <property type="match status" value="1"/>
</dbReference>
<comment type="catalytic activity">
    <reaction evidence="6">
        <text>adenylyl-molybdopterin + molybdate = Mo-molybdopterin + AMP + H(+)</text>
        <dbReference type="Rhea" id="RHEA:35047"/>
        <dbReference type="ChEBI" id="CHEBI:15378"/>
        <dbReference type="ChEBI" id="CHEBI:36264"/>
        <dbReference type="ChEBI" id="CHEBI:62727"/>
        <dbReference type="ChEBI" id="CHEBI:71302"/>
        <dbReference type="ChEBI" id="CHEBI:456215"/>
        <dbReference type="EC" id="2.10.1.1"/>
    </reaction>
</comment>
<evidence type="ECO:0000259" key="8">
    <source>
        <dbReference type="SMART" id="SM00852"/>
    </source>
</evidence>
<keyword evidence="7" id="KW-0808">Transferase</keyword>
<evidence type="ECO:0000256" key="6">
    <source>
        <dbReference type="ARBA" id="ARBA00047317"/>
    </source>
</evidence>
<feature type="domain" description="MoaB/Mog" evidence="8">
    <location>
        <begin position="179"/>
        <end position="316"/>
    </location>
</feature>
<dbReference type="NCBIfam" id="TIGR00177">
    <property type="entry name" value="molyb_syn"/>
    <property type="match status" value="1"/>
</dbReference>
<evidence type="ECO:0000313" key="9">
    <source>
        <dbReference type="EMBL" id="GAA5519859.1"/>
    </source>
</evidence>
<accession>A0ABP9WJG9</accession>
<dbReference type="SUPFAM" id="SSF63882">
    <property type="entry name" value="MoeA N-terminal region -like"/>
    <property type="match status" value="1"/>
</dbReference>
<dbReference type="Proteomes" id="UP001426770">
    <property type="component" value="Unassembled WGS sequence"/>
</dbReference>
<dbReference type="InterPro" id="IPR001453">
    <property type="entry name" value="MoaB/Mog_dom"/>
</dbReference>
<keyword evidence="10" id="KW-1185">Reference proteome</keyword>
<comment type="cofactor">
    <cofactor evidence="7">
        <name>Mg(2+)</name>
        <dbReference type="ChEBI" id="CHEBI:18420"/>
    </cofactor>
</comment>
<keyword evidence="5 7" id="KW-0501">Molybdenum cofactor biosynthesis</keyword>
<dbReference type="RefSeq" id="WP_286215606.1">
    <property type="nucleotide sequence ID" value="NZ_AP027736.1"/>
</dbReference>
<dbReference type="InterPro" id="IPR038987">
    <property type="entry name" value="MoeA-like"/>
</dbReference>
<dbReference type="EMBL" id="BAABRR010000014">
    <property type="protein sequence ID" value="GAA5519859.1"/>
    <property type="molecule type" value="Genomic_DNA"/>
</dbReference>